<dbReference type="EMBL" id="RBNJ01002147">
    <property type="protein sequence ID" value="RUS32338.1"/>
    <property type="molecule type" value="Genomic_DNA"/>
</dbReference>
<sequence>MSYNKRKARFQTLSNALKFPVAALIALRKDAFKTVDLRAEVASAQNVVGKIMARPLPGVRRVRRHRDQAVQGLPPQDGQQGSSSYPSFLVPVR</sequence>
<evidence type="ECO:0000256" key="1">
    <source>
        <dbReference type="SAM" id="MobiDB-lite"/>
    </source>
</evidence>
<dbReference type="Proteomes" id="UP000274822">
    <property type="component" value="Unassembled WGS sequence"/>
</dbReference>
<organism evidence="2 3">
    <name type="scientific">Jimgerdemannia flammicorona</name>
    <dbReference type="NCBI Taxonomy" id="994334"/>
    <lineage>
        <taxon>Eukaryota</taxon>
        <taxon>Fungi</taxon>
        <taxon>Fungi incertae sedis</taxon>
        <taxon>Mucoromycota</taxon>
        <taxon>Mucoromycotina</taxon>
        <taxon>Endogonomycetes</taxon>
        <taxon>Endogonales</taxon>
        <taxon>Endogonaceae</taxon>
        <taxon>Jimgerdemannia</taxon>
    </lineage>
</organism>
<feature type="region of interest" description="Disordered" evidence="1">
    <location>
        <begin position="60"/>
        <end position="93"/>
    </location>
</feature>
<reference evidence="2 3" key="1">
    <citation type="journal article" date="2018" name="New Phytol.">
        <title>Phylogenomics of Endogonaceae and evolution of mycorrhizas within Mucoromycota.</title>
        <authorList>
            <person name="Chang Y."/>
            <person name="Desiro A."/>
            <person name="Na H."/>
            <person name="Sandor L."/>
            <person name="Lipzen A."/>
            <person name="Clum A."/>
            <person name="Barry K."/>
            <person name="Grigoriev I.V."/>
            <person name="Martin F.M."/>
            <person name="Stajich J.E."/>
            <person name="Smith M.E."/>
            <person name="Bonito G."/>
            <person name="Spatafora J.W."/>
        </authorList>
    </citation>
    <scope>NUCLEOTIDE SEQUENCE [LARGE SCALE GENOMIC DNA]</scope>
    <source>
        <strain evidence="2 3">AD002</strain>
    </source>
</reference>
<name>A0A433QRE9_9FUNG</name>
<accession>A0A433QRE9</accession>
<feature type="compositionally biased region" description="Polar residues" evidence="1">
    <location>
        <begin position="77"/>
        <end position="86"/>
    </location>
</feature>
<evidence type="ECO:0000313" key="2">
    <source>
        <dbReference type="EMBL" id="RUS32338.1"/>
    </source>
</evidence>
<keyword evidence="3" id="KW-1185">Reference proteome</keyword>
<dbReference type="AlphaFoldDB" id="A0A433QRE9"/>
<protein>
    <submittedName>
        <fullName evidence="2">Uncharacterized protein</fullName>
    </submittedName>
</protein>
<evidence type="ECO:0000313" key="3">
    <source>
        <dbReference type="Proteomes" id="UP000274822"/>
    </source>
</evidence>
<gene>
    <name evidence="2" type="ORF">BC938DRAFT_475689</name>
</gene>
<proteinExistence type="predicted"/>
<comment type="caution">
    <text evidence="2">The sequence shown here is derived from an EMBL/GenBank/DDBJ whole genome shotgun (WGS) entry which is preliminary data.</text>
</comment>